<sequence length="107" mass="11573">MATTAALGTSKNKNVVVAATLVEAMADRVDAAMLHIEICPSGVRLNKTKADLKEPLEYVSNREDSEEESDAVSRTLGDDDLDNTLCVRQNASKKDEIVDDRAGLKLP</sequence>
<organism evidence="2 3">
    <name type="scientific">Actinidia rufa</name>
    <dbReference type="NCBI Taxonomy" id="165716"/>
    <lineage>
        <taxon>Eukaryota</taxon>
        <taxon>Viridiplantae</taxon>
        <taxon>Streptophyta</taxon>
        <taxon>Embryophyta</taxon>
        <taxon>Tracheophyta</taxon>
        <taxon>Spermatophyta</taxon>
        <taxon>Magnoliopsida</taxon>
        <taxon>eudicotyledons</taxon>
        <taxon>Gunneridae</taxon>
        <taxon>Pentapetalae</taxon>
        <taxon>asterids</taxon>
        <taxon>Ericales</taxon>
        <taxon>Actinidiaceae</taxon>
        <taxon>Actinidia</taxon>
    </lineage>
</organism>
<accession>A0A7J0DQB4</accession>
<dbReference type="AlphaFoldDB" id="A0A7J0DQB4"/>
<name>A0A7J0DQB4_9ERIC</name>
<dbReference type="Proteomes" id="UP000585474">
    <property type="component" value="Unassembled WGS sequence"/>
</dbReference>
<comment type="caution">
    <text evidence="2">The sequence shown here is derived from an EMBL/GenBank/DDBJ whole genome shotgun (WGS) entry which is preliminary data.</text>
</comment>
<evidence type="ECO:0000256" key="1">
    <source>
        <dbReference type="SAM" id="MobiDB-lite"/>
    </source>
</evidence>
<protein>
    <submittedName>
        <fullName evidence="2">Uncharacterized protein</fullName>
    </submittedName>
</protein>
<dbReference type="EMBL" id="BJWL01000343">
    <property type="protein sequence ID" value="GFS40188.1"/>
    <property type="molecule type" value="Genomic_DNA"/>
</dbReference>
<reference evidence="3" key="1">
    <citation type="submission" date="2019-07" db="EMBL/GenBank/DDBJ databases">
        <title>De Novo Assembly of kiwifruit Actinidia rufa.</title>
        <authorList>
            <person name="Sugita-Konishi S."/>
            <person name="Sato K."/>
            <person name="Mori E."/>
            <person name="Abe Y."/>
            <person name="Kisaki G."/>
            <person name="Hamano K."/>
            <person name="Suezawa K."/>
            <person name="Otani M."/>
            <person name="Fukuda T."/>
            <person name="Manabe T."/>
            <person name="Gomi K."/>
            <person name="Tabuchi M."/>
            <person name="Akimitsu K."/>
            <person name="Kataoka I."/>
        </authorList>
    </citation>
    <scope>NUCLEOTIDE SEQUENCE [LARGE SCALE GENOMIC DNA]</scope>
    <source>
        <strain evidence="3">cv. Fuchu</strain>
    </source>
</reference>
<gene>
    <name evidence="2" type="ORF">Acr_00g0067010</name>
</gene>
<evidence type="ECO:0000313" key="2">
    <source>
        <dbReference type="EMBL" id="GFS40188.1"/>
    </source>
</evidence>
<proteinExistence type="predicted"/>
<feature type="region of interest" description="Disordered" evidence="1">
    <location>
        <begin position="57"/>
        <end position="81"/>
    </location>
</feature>
<evidence type="ECO:0000313" key="3">
    <source>
        <dbReference type="Proteomes" id="UP000585474"/>
    </source>
</evidence>
<keyword evidence="3" id="KW-1185">Reference proteome</keyword>